<dbReference type="PATRIC" id="fig|1238182.3.peg.432"/>
<evidence type="ECO:0000256" key="2">
    <source>
        <dbReference type="ARBA" id="ARBA00022692"/>
    </source>
</evidence>
<dbReference type="InterPro" id="IPR052719">
    <property type="entry name" value="CvpA-like"/>
</dbReference>
<accession>K9HQ21</accession>
<dbReference type="InterPro" id="IPR003825">
    <property type="entry name" value="Colicin-V_CvpA"/>
</dbReference>
<evidence type="ECO:0000256" key="3">
    <source>
        <dbReference type="ARBA" id="ARBA00022989"/>
    </source>
</evidence>
<comment type="caution">
    <text evidence="7">The sequence shown here is derived from an EMBL/GenBank/DDBJ whole genome shotgun (WGS) entry which is preliminary data.</text>
</comment>
<reference evidence="7 8" key="1">
    <citation type="journal article" date="2013" name="Genome Announc.">
        <title>Draft Genome Sequence of an Alphaproteobacterium, Caenispirillum salinarum AK4(T), Isolated from a Solar Saltern.</title>
        <authorList>
            <person name="Khatri I."/>
            <person name="Singh A."/>
            <person name="Korpole S."/>
            <person name="Pinnaka A.K."/>
            <person name="Subramanian S."/>
        </authorList>
    </citation>
    <scope>NUCLEOTIDE SEQUENCE [LARGE SCALE GENOMIC DNA]</scope>
    <source>
        <strain evidence="7 8">AK4</strain>
    </source>
</reference>
<evidence type="ECO:0000256" key="4">
    <source>
        <dbReference type="ARBA" id="ARBA00023136"/>
    </source>
</evidence>
<dbReference type="Proteomes" id="UP000009881">
    <property type="component" value="Unassembled WGS sequence"/>
</dbReference>
<gene>
    <name evidence="7" type="ORF">C882_2472</name>
</gene>
<feature type="transmembrane region" description="Helical" evidence="6">
    <location>
        <begin position="6"/>
        <end position="26"/>
    </location>
</feature>
<feature type="transmembrane region" description="Helical" evidence="6">
    <location>
        <begin position="33"/>
        <end position="53"/>
    </location>
</feature>
<evidence type="ECO:0000313" key="7">
    <source>
        <dbReference type="EMBL" id="EKV32393.1"/>
    </source>
</evidence>
<dbReference type="AlphaFoldDB" id="K9HQ21"/>
<keyword evidence="4 6" id="KW-0472">Membrane</keyword>
<dbReference type="GO" id="GO:0016020">
    <property type="term" value="C:membrane"/>
    <property type="evidence" value="ECO:0007669"/>
    <property type="project" value="UniProtKB-SubCell"/>
</dbReference>
<feature type="transmembrane region" description="Helical" evidence="6">
    <location>
        <begin position="106"/>
        <end position="130"/>
    </location>
</feature>
<dbReference type="STRING" id="1238182.C882_2472"/>
<dbReference type="eggNOG" id="COG1286">
    <property type="taxonomic scope" value="Bacteria"/>
</dbReference>
<dbReference type="EMBL" id="ANHY01000003">
    <property type="protein sequence ID" value="EKV32393.1"/>
    <property type="molecule type" value="Genomic_DNA"/>
</dbReference>
<dbReference type="OrthoDB" id="9806894at2"/>
<keyword evidence="3 6" id="KW-1133">Transmembrane helix</keyword>
<feature type="region of interest" description="Disordered" evidence="5">
    <location>
        <begin position="187"/>
        <end position="288"/>
    </location>
</feature>
<dbReference type="PANTHER" id="PTHR36926">
    <property type="entry name" value="COLICIN V PRODUCTION PROTEIN"/>
    <property type="match status" value="1"/>
</dbReference>
<dbReference type="PANTHER" id="PTHR36926:SF1">
    <property type="entry name" value="COLICIN V PRODUCTION PROTEIN"/>
    <property type="match status" value="1"/>
</dbReference>
<feature type="transmembrane region" description="Helical" evidence="6">
    <location>
        <begin position="65"/>
        <end position="86"/>
    </location>
</feature>
<sequence length="288" mass="30631">MDALPLNVLDLIVLVVLLLSAVLAFFRGFVHETLGIAAWVGAGLAALYGLPVVQAEVRQLIPVTWAADAAAAVAIFLVTLLVLSILTRGIARKVQDSSLGSVDRSLGVLFGLARGAFLVGLAYILLAWMIPPVDHPDWIREARGLPLIQRTAGMIQEAVPEELGIGQAADTSRKTAEDAIELKRNLDTLIQPRVQGQEAEPARQTEPAAPVRQPAPAPAPQPRQETRVQSQPAPDPAPARAPEPAPTPRSKPAPTPASEPPAVPADDEGVGYGQDERQSLDRLFETAQ</sequence>
<evidence type="ECO:0000256" key="5">
    <source>
        <dbReference type="SAM" id="MobiDB-lite"/>
    </source>
</evidence>
<name>K9HQ21_9PROT</name>
<keyword evidence="8" id="KW-1185">Reference proteome</keyword>
<comment type="subcellular location">
    <subcellularLocation>
        <location evidence="1">Membrane</location>
        <topology evidence="1">Multi-pass membrane protein</topology>
    </subcellularLocation>
</comment>
<keyword evidence="2 6" id="KW-0812">Transmembrane</keyword>
<proteinExistence type="predicted"/>
<feature type="compositionally biased region" description="Basic and acidic residues" evidence="5">
    <location>
        <begin position="274"/>
        <end position="288"/>
    </location>
</feature>
<dbReference type="GO" id="GO:0009403">
    <property type="term" value="P:toxin biosynthetic process"/>
    <property type="evidence" value="ECO:0007669"/>
    <property type="project" value="InterPro"/>
</dbReference>
<evidence type="ECO:0000313" key="8">
    <source>
        <dbReference type="Proteomes" id="UP000009881"/>
    </source>
</evidence>
<feature type="compositionally biased region" description="Pro residues" evidence="5">
    <location>
        <begin position="233"/>
        <end position="263"/>
    </location>
</feature>
<evidence type="ECO:0000256" key="6">
    <source>
        <dbReference type="SAM" id="Phobius"/>
    </source>
</evidence>
<evidence type="ECO:0000256" key="1">
    <source>
        <dbReference type="ARBA" id="ARBA00004141"/>
    </source>
</evidence>
<dbReference type="RefSeq" id="WP_009538881.1">
    <property type="nucleotide sequence ID" value="NZ_ANHY01000003.1"/>
</dbReference>
<protein>
    <submittedName>
        <fullName evidence="7">Colicin V</fullName>
    </submittedName>
</protein>
<organism evidence="7 8">
    <name type="scientific">Caenispirillum salinarum AK4</name>
    <dbReference type="NCBI Taxonomy" id="1238182"/>
    <lineage>
        <taxon>Bacteria</taxon>
        <taxon>Pseudomonadati</taxon>
        <taxon>Pseudomonadota</taxon>
        <taxon>Alphaproteobacteria</taxon>
        <taxon>Rhodospirillales</taxon>
        <taxon>Novispirillaceae</taxon>
        <taxon>Caenispirillum</taxon>
    </lineage>
</organism>
<dbReference type="Pfam" id="PF02674">
    <property type="entry name" value="Colicin_V"/>
    <property type="match status" value="1"/>
</dbReference>